<sequence length="89" mass="10072">MSSNFSAANAPALDPASQAELQKFLEQENSKARIQSQIHTFTQLCWDKCISSIGNRLSNNDEACLTNCVERFLDTSIYIVKRLESQQHH</sequence>
<dbReference type="Proteomes" id="UP000054350">
    <property type="component" value="Unassembled WGS sequence"/>
</dbReference>
<evidence type="ECO:0000256" key="2">
    <source>
        <dbReference type="ARBA" id="ARBA00022792"/>
    </source>
</evidence>
<keyword evidence="5" id="KW-1015">Disulfide bond</keyword>
<dbReference type="EMBL" id="GG745329">
    <property type="protein sequence ID" value="KNE55469.1"/>
    <property type="molecule type" value="Genomic_DNA"/>
</dbReference>
<reference evidence="7 8" key="1">
    <citation type="submission" date="2009-11" db="EMBL/GenBank/DDBJ databases">
        <title>Annotation of Allomyces macrogynus ATCC 38327.</title>
        <authorList>
            <consortium name="The Broad Institute Genome Sequencing Platform"/>
            <person name="Russ C."/>
            <person name="Cuomo C."/>
            <person name="Burger G."/>
            <person name="Gray M.W."/>
            <person name="Holland P.W.H."/>
            <person name="King N."/>
            <person name="Lang F.B.F."/>
            <person name="Roger A.J."/>
            <person name="Ruiz-Trillo I."/>
            <person name="Young S.K."/>
            <person name="Zeng Q."/>
            <person name="Gargeya S."/>
            <person name="Fitzgerald M."/>
            <person name="Haas B."/>
            <person name="Abouelleil A."/>
            <person name="Alvarado L."/>
            <person name="Arachchi H.M."/>
            <person name="Berlin A."/>
            <person name="Chapman S.B."/>
            <person name="Gearin G."/>
            <person name="Goldberg J."/>
            <person name="Griggs A."/>
            <person name="Gujja S."/>
            <person name="Hansen M."/>
            <person name="Heiman D."/>
            <person name="Howarth C."/>
            <person name="Larimer J."/>
            <person name="Lui A."/>
            <person name="MacDonald P.J.P."/>
            <person name="McCowen C."/>
            <person name="Montmayeur A."/>
            <person name="Murphy C."/>
            <person name="Neiman D."/>
            <person name="Pearson M."/>
            <person name="Priest M."/>
            <person name="Roberts A."/>
            <person name="Saif S."/>
            <person name="Shea T."/>
            <person name="Sisk P."/>
            <person name="Stolte C."/>
            <person name="Sykes S."/>
            <person name="Wortman J."/>
            <person name="Nusbaum C."/>
            <person name="Birren B."/>
        </authorList>
    </citation>
    <scope>NUCLEOTIDE SEQUENCE [LARGE SCALE GENOMIC DNA]</scope>
    <source>
        <strain evidence="7 8">ATCC 38327</strain>
    </source>
</reference>
<comment type="subcellular location">
    <subcellularLocation>
        <location evidence="5">Mitochondrion inner membrane</location>
        <topology evidence="5">Peripheral membrane protein</topology>
        <orientation evidence="5">Intermembrane side</orientation>
    </subcellularLocation>
</comment>
<keyword evidence="4 5" id="KW-0811">Translocation</keyword>
<comment type="subunit">
    <text evidence="5">Heterohexamer.</text>
</comment>
<dbReference type="GO" id="GO:0015031">
    <property type="term" value="P:protein transport"/>
    <property type="evidence" value="ECO:0007669"/>
    <property type="project" value="UniProtKB-KW"/>
</dbReference>
<gene>
    <name evidence="7" type="ORF">AMAG_01360</name>
</gene>
<evidence type="ECO:0000256" key="1">
    <source>
        <dbReference type="ARBA" id="ARBA00006720"/>
    </source>
</evidence>
<organism evidence="7 8">
    <name type="scientific">Allomyces macrogynus (strain ATCC 38327)</name>
    <name type="common">Allomyces javanicus var. macrogynus</name>
    <dbReference type="NCBI Taxonomy" id="578462"/>
    <lineage>
        <taxon>Eukaryota</taxon>
        <taxon>Fungi</taxon>
        <taxon>Fungi incertae sedis</taxon>
        <taxon>Blastocladiomycota</taxon>
        <taxon>Blastocladiomycetes</taxon>
        <taxon>Blastocladiales</taxon>
        <taxon>Blastocladiaceae</taxon>
        <taxon>Allomyces</taxon>
    </lineage>
</organism>
<evidence type="ECO:0000256" key="3">
    <source>
        <dbReference type="ARBA" id="ARBA00022927"/>
    </source>
</evidence>
<keyword evidence="3 5" id="KW-0653">Protein transport</keyword>
<name>A0A0L0RZK1_ALLM3</name>
<keyword evidence="8" id="KW-1185">Reference proteome</keyword>
<comment type="function">
    <text evidence="5">Mitochondrial intermembrane chaperone that participates in the import and insertion of some multi-pass transmembrane proteins into the mitochondrial inner membrane. Also required for the transfer of beta-barrel precursors from the TOM complex to the sorting and assembly machinery (SAM complex) of the outer membrane. Acts as a chaperone-like protein that protects the hydrophobic precursors from aggregation and guide them through the mitochondrial intermembrane space.</text>
</comment>
<dbReference type="Pfam" id="PF02953">
    <property type="entry name" value="zf-Tim10_DDP"/>
    <property type="match status" value="1"/>
</dbReference>
<accession>A0A0L0RZK1</accession>
<comment type="domain">
    <text evidence="5">The twin CX3C motif contains 4 conserved Cys residues that form 2 disulfide bonds in the mitochondrial intermembrane space.</text>
</comment>
<proteinExistence type="inferred from homology"/>
<evidence type="ECO:0000256" key="4">
    <source>
        <dbReference type="ARBA" id="ARBA00023010"/>
    </source>
</evidence>
<dbReference type="AlphaFoldDB" id="A0A0L0RZK1"/>
<evidence type="ECO:0000313" key="7">
    <source>
        <dbReference type="EMBL" id="KNE55469.1"/>
    </source>
</evidence>
<comment type="similarity">
    <text evidence="1 5">Belongs to the small Tim family.</text>
</comment>
<dbReference type="InterPro" id="IPR035427">
    <property type="entry name" value="Tim10-like_dom_sf"/>
</dbReference>
<evidence type="ECO:0000259" key="6">
    <source>
        <dbReference type="Pfam" id="PF02953"/>
    </source>
</evidence>
<dbReference type="VEuPathDB" id="FungiDB:AMAG_01360"/>
<dbReference type="STRING" id="578462.A0A0L0RZK1"/>
<reference evidence="8" key="2">
    <citation type="submission" date="2009-11" db="EMBL/GenBank/DDBJ databases">
        <title>The Genome Sequence of Allomyces macrogynus strain ATCC 38327.</title>
        <authorList>
            <consortium name="The Broad Institute Genome Sequencing Platform"/>
            <person name="Russ C."/>
            <person name="Cuomo C."/>
            <person name="Shea T."/>
            <person name="Young S.K."/>
            <person name="Zeng Q."/>
            <person name="Koehrsen M."/>
            <person name="Haas B."/>
            <person name="Borodovsky M."/>
            <person name="Guigo R."/>
            <person name="Alvarado L."/>
            <person name="Berlin A."/>
            <person name="Borenstein D."/>
            <person name="Chen Z."/>
            <person name="Engels R."/>
            <person name="Freedman E."/>
            <person name="Gellesch M."/>
            <person name="Goldberg J."/>
            <person name="Griggs A."/>
            <person name="Gujja S."/>
            <person name="Heiman D."/>
            <person name="Hepburn T."/>
            <person name="Howarth C."/>
            <person name="Jen D."/>
            <person name="Larson L."/>
            <person name="Lewis B."/>
            <person name="Mehta T."/>
            <person name="Park D."/>
            <person name="Pearson M."/>
            <person name="Roberts A."/>
            <person name="Saif S."/>
            <person name="Shenoy N."/>
            <person name="Sisk P."/>
            <person name="Stolte C."/>
            <person name="Sykes S."/>
            <person name="Walk T."/>
            <person name="White J."/>
            <person name="Yandava C."/>
            <person name="Burger G."/>
            <person name="Gray M.W."/>
            <person name="Holland P.W.H."/>
            <person name="King N."/>
            <person name="Lang F.B.F."/>
            <person name="Roger A.J."/>
            <person name="Ruiz-Trillo I."/>
            <person name="Lander E."/>
            <person name="Nusbaum C."/>
        </authorList>
    </citation>
    <scope>NUCLEOTIDE SEQUENCE [LARGE SCALE GENOMIC DNA]</scope>
    <source>
        <strain evidence="8">ATCC 38327</strain>
    </source>
</reference>
<evidence type="ECO:0000313" key="8">
    <source>
        <dbReference type="Proteomes" id="UP000054350"/>
    </source>
</evidence>
<dbReference type="SUPFAM" id="SSF144122">
    <property type="entry name" value="Tim10-like"/>
    <property type="match status" value="1"/>
</dbReference>
<keyword evidence="5" id="KW-0496">Mitochondrion</keyword>
<dbReference type="InterPro" id="IPR004217">
    <property type="entry name" value="Tim10-like"/>
</dbReference>
<dbReference type="GO" id="GO:0005743">
    <property type="term" value="C:mitochondrial inner membrane"/>
    <property type="evidence" value="ECO:0007669"/>
    <property type="project" value="UniProtKB-SubCell"/>
</dbReference>
<keyword evidence="5" id="KW-0813">Transport</keyword>
<dbReference type="OrthoDB" id="344165at2759"/>
<keyword evidence="5" id="KW-0143">Chaperone</keyword>
<dbReference type="Gene3D" id="1.10.287.810">
    <property type="entry name" value="Mitochondrial import inner membrane translocase subunit tim13 like domains"/>
    <property type="match status" value="1"/>
</dbReference>
<protein>
    <recommendedName>
        <fullName evidence="5">Mitochondrial import inner membrane translocase subunit</fullName>
    </recommendedName>
</protein>
<dbReference type="OMA" id="WDVCFAD"/>
<evidence type="ECO:0000256" key="5">
    <source>
        <dbReference type="RuleBase" id="RU367043"/>
    </source>
</evidence>
<dbReference type="eggNOG" id="KOG3489">
    <property type="taxonomic scope" value="Eukaryota"/>
</dbReference>
<feature type="domain" description="Tim10-like" evidence="6">
    <location>
        <begin position="23"/>
        <end position="84"/>
    </location>
</feature>
<keyword evidence="2 5" id="KW-0472">Membrane</keyword>
<keyword evidence="2 5" id="KW-0999">Mitochondrion inner membrane</keyword>